<organism evidence="1 2">
    <name type="scientific">Xenopus laevis</name>
    <name type="common">African clawed frog</name>
    <dbReference type="NCBI Taxonomy" id="8355"/>
    <lineage>
        <taxon>Eukaryota</taxon>
        <taxon>Metazoa</taxon>
        <taxon>Chordata</taxon>
        <taxon>Craniata</taxon>
        <taxon>Vertebrata</taxon>
        <taxon>Euteleostomi</taxon>
        <taxon>Amphibia</taxon>
        <taxon>Batrachia</taxon>
        <taxon>Anura</taxon>
        <taxon>Pipoidea</taxon>
        <taxon>Pipidae</taxon>
        <taxon>Xenopodinae</taxon>
        <taxon>Xenopus</taxon>
        <taxon>Xenopus</taxon>
    </lineage>
</organism>
<dbReference type="AlphaFoldDB" id="A0A974I3J0"/>
<accession>A0A974I3J0</accession>
<protein>
    <submittedName>
        <fullName evidence="1">Uncharacterized protein</fullName>
    </submittedName>
</protein>
<evidence type="ECO:0000313" key="1">
    <source>
        <dbReference type="EMBL" id="OCT99978.1"/>
    </source>
</evidence>
<evidence type="ECO:0000313" key="2">
    <source>
        <dbReference type="Proteomes" id="UP000694892"/>
    </source>
</evidence>
<reference evidence="2" key="1">
    <citation type="journal article" date="2016" name="Nature">
        <title>Genome evolution in the allotetraploid frog Xenopus laevis.</title>
        <authorList>
            <person name="Session A.M."/>
            <person name="Uno Y."/>
            <person name="Kwon T."/>
            <person name="Chapman J.A."/>
            <person name="Toyoda A."/>
            <person name="Takahashi S."/>
            <person name="Fukui A."/>
            <person name="Hikosaka A."/>
            <person name="Suzuki A."/>
            <person name="Kondo M."/>
            <person name="van Heeringen S.J."/>
            <person name="Quigley I."/>
            <person name="Heinz S."/>
            <person name="Ogino H."/>
            <person name="Ochi H."/>
            <person name="Hellsten U."/>
            <person name="Lyons J.B."/>
            <person name="Simakov O."/>
            <person name="Putnam N."/>
            <person name="Stites J."/>
            <person name="Kuroki Y."/>
            <person name="Tanaka T."/>
            <person name="Michiue T."/>
            <person name="Watanabe M."/>
            <person name="Bogdanovic O."/>
            <person name="Lister R."/>
            <person name="Georgiou G."/>
            <person name="Paranjpe S.S."/>
            <person name="van Kruijsbergen I."/>
            <person name="Shu S."/>
            <person name="Carlson J."/>
            <person name="Kinoshita T."/>
            <person name="Ohta Y."/>
            <person name="Mawaribuchi S."/>
            <person name="Jenkins J."/>
            <person name="Grimwood J."/>
            <person name="Schmutz J."/>
            <person name="Mitros T."/>
            <person name="Mozaffari S.V."/>
            <person name="Suzuki Y."/>
            <person name="Haramoto Y."/>
            <person name="Yamamoto T.S."/>
            <person name="Takagi C."/>
            <person name="Heald R."/>
            <person name="Miller K."/>
            <person name="Haudenschild C."/>
            <person name="Kitzman J."/>
            <person name="Nakayama T."/>
            <person name="Izutsu Y."/>
            <person name="Robert J."/>
            <person name="Fortriede J."/>
            <person name="Burns K."/>
            <person name="Lotay V."/>
            <person name="Karimi K."/>
            <person name="Yasuoka Y."/>
            <person name="Dichmann D.S."/>
            <person name="Flajnik M.F."/>
            <person name="Houston D.W."/>
            <person name="Shendure J."/>
            <person name="DuPasquier L."/>
            <person name="Vize P.D."/>
            <person name="Zorn A.M."/>
            <person name="Ito M."/>
            <person name="Marcotte E.M."/>
            <person name="Wallingford J.B."/>
            <person name="Ito Y."/>
            <person name="Asashima M."/>
            <person name="Ueno N."/>
            <person name="Matsuda Y."/>
            <person name="Veenstra G.J."/>
            <person name="Fujiyama A."/>
            <person name="Harland R.M."/>
            <person name="Taira M."/>
            <person name="Rokhsar D.S."/>
        </authorList>
    </citation>
    <scope>NUCLEOTIDE SEQUENCE [LARGE SCALE GENOMIC DNA]</scope>
    <source>
        <strain evidence="2">J</strain>
    </source>
</reference>
<dbReference type="EMBL" id="CM004466">
    <property type="protein sequence ID" value="OCT99978.1"/>
    <property type="molecule type" value="Genomic_DNA"/>
</dbReference>
<proteinExistence type="predicted"/>
<sequence>MVKSNPVRAREAWYRDLHYLTDSQWVEALRASKQVSYNYNDRLLQLYICYIEPTTPECASQQATLLHSVWQCSQLRTYWEEILAHLSNIVGSKLPLDPGLCLLGIDIGEYTPSEHKQLISRALFQARRQITLNWKSSSPPSVKLWHQAVTSVANKEKIILTRSGLLPRWWGSWQLWLDTDVTCS</sequence>
<dbReference type="Proteomes" id="UP000694892">
    <property type="component" value="Chromosome 1L"/>
</dbReference>
<name>A0A974I3J0_XENLA</name>
<gene>
    <name evidence="1" type="ORF">XELAEV_18005765mg</name>
</gene>